<feature type="transmembrane region" description="Helical" evidence="1">
    <location>
        <begin position="6"/>
        <end position="24"/>
    </location>
</feature>
<reference evidence="3 4" key="1">
    <citation type="submission" date="2023-05" db="EMBL/GenBank/DDBJ databases">
        <title>Corynebacterium suedekumii sp. nov. and Corynebacterium breve sp. nov. isolated from raw cow's milk.</title>
        <authorList>
            <person name="Baer M.K."/>
            <person name="Mehl L."/>
            <person name="Hellmuth R."/>
            <person name="Marke G."/>
            <person name="Lipski A."/>
        </authorList>
    </citation>
    <scope>NUCLEOTIDE SEQUENCE [LARGE SCALE GENOMIC DNA]</scope>
    <source>
        <strain evidence="3 4">R4</strain>
    </source>
</reference>
<accession>A0ABY8VIT2</accession>
<dbReference type="Pfam" id="PF02517">
    <property type="entry name" value="Rce1-like"/>
    <property type="match status" value="1"/>
</dbReference>
<keyword evidence="3" id="KW-0482">Metalloprotease</keyword>
<feature type="transmembrane region" description="Helical" evidence="1">
    <location>
        <begin position="44"/>
        <end position="64"/>
    </location>
</feature>
<gene>
    <name evidence="3" type="ORF">QP027_03800</name>
</gene>
<feature type="transmembrane region" description="Helical" evidence="1">
    <location>
        <begin position="106"/>
        <end position="126"/>
    </location>
</feature>
<keyword evidence="3" id="KW-0378">Hydrolase</keyword>
<keyword evidence="3" id="KW-0645">Protease</keyword>
<evidence type="ECO:0000313" key="3">
    <source>
        <dbReference type="EMBL" id="WIM68528.1"/>
    </source>
</evidence>
<dbReference type="EMBL" id="CP126969">
    <property type="protein sequence ID" value="WIM68528.1"/>
    <property type="molecule type" value="Genomic_DNA"/>
</dbReference>
<evidence type="ECO:0000259" key="2">
    <source>
        <dbReference type="Pfam" id="PF02517"/>
    </source>
</evidence>
<feature type="domain" description="CAAX prenyl protease 2/Lysostaphin resistance protein A-like" evidence="2">
    <location>
        <begin position="82"/>
        <end position="175"/>
    </location>
</feature>
<dbReference type="GO" id="GO:0008237">
    <property type="term" value="F:metallopeptidase activity"/>
    <property type="evidence" value="ECO:0007669"/>
    <property type="project" value="UniProtKB-KW"/>
</dbReference>
<keyword evidence="1" id="KW-0472">Membrane</keyword>
<dbReference type="RefSeq" id="WP_284826118.1">
    <property type="nucleotide sequence ID" value="NZ_CP126969.1"/>
</dbReference>
<evidence type="ECO:0000313" key="4">
    <source>
        <dbReference type="Proteomes" id="UP001225598"/>
    </source>
</evidence>
<protein>
    <submittedName>
        <fullName evidence="3">CPBP family intramembrane metalloprotease</fullName>
        <ecNumber evidence="3">3.4.-.-</ecNumber>
    </submittedName>
</protein>
<feature type="transmembrane region" description="Helical" evidence="1">
    <location>
        <begin position="138"/>
        <end position="155"/>
    </location>
</feature>
<organism evidence="3 4">
    <name type="scientific">Corynebacterium breve</name>
    <dbReference type="NCBI Taxonomy" id="3049799"/>
    <lineage>
        <taxon>Bacteria</taxon>
        <taxon>Bacillati</taxon>
        <taxon>Actinomycetota</taxon>
        <taxon>Actinomycetes</taxon>
        <taxon>Mycobacteriales</taxon>
        <taxon>Corynebacteriaceae</taxon>
        <taxon>Corynebacterium</taxon>
    </lineage>
</organism>
<dbReference type="Proteomes" id="UP001225598">
    <property type="component" value="Chromosome"/>
</dbReference>
<dbReference type="EC" id="3.4.-.-" evidence="3"/>
<keyword evidence="4" id="KW-1185">Reference proteome</keyword>
<proteinExistence type="predicted"/>
<sequence length="181" mass="19807">MVELLLLSIPTIAYIVFMTTKRSLPRSQALKNTGITSGTPISYLWAVAILLGICALTWVLSFFIDSHLLDQPGVVVGHATSIIAVVGVIFRAFGEEIFFRGFLGGLLVRRFGFTLGNFFQAVIFFLPHLMLLAVSVQVWPLLILQFISGWLLGWLRHVSGSVLPAGLVHSATNLLAPLFLA</sequence>
<name>A0ABY8VIT2_9CORY</name>
<dbReference type="InterPro" id="IPR003675">
    <property type="entry name" value="Rce1/LyrA-like_dom"/>
</dbReference>
<keyword evidence="1" id="KW-1133">Transmembrane helix</keyword>
<evidence type="ECO:0000256" key="1">
    <source>
        <dbReference type="SAM" id="Phobius"/>
    </source>
</evidence>
<feature type="transmembrane region" description="Helical" evidence="1">
    <location>
        <begin position="76"/>
        <end position="94"/>
    </location>
</feature>
<keyword evidence="1" id="KW-0812">Transmembrane</keyword>